<dbReference type="SMART" id="SM00195">
    <property type="entry name" value="DSPc"/>
    <property type="match status" value="1"/>
</dbReference>
<evidence type="ECO:0000259" key="6">
    <source>
        <dbReference type="PROSITE" id="PS50054"/>
    </source>
</evidence>
<organism evidence="8 9">
    <name type="scientific">Pedosphaera parvula (strain Ellin514)</name>
    <dbReference type="NCBI Taxonomy" id="320771"/>
    <lineage>
        <taxon>Bacteria</taxon>
        <taxon>Pseudomonadati</taxon>
        <taxon>Verrucomicrobiota</taxon>
        <taxon>Pedosphaerae</taxon>
        <taxon>Pedosphaerales</taxon>
        <taxon>Pedosphaeraceae</taxon>
        <taxon>Pedosphaera</taxon>
    </lineage>
</organism>
<dbReference type="InterPro" id="IPR000387">
    <property type="entry name" value="Tyr_Pase_dom"/>
</dbReference>
<sequence>MDWITDKIAIGNSLDAKNVELLKKEGVKSILSLDGTPAGIEPKELGVKRIVIRKLQDGLQNQPAEFLDAVNELKRLVVETGPVLVQCRAGRSRSVILVAAYFMRSLGISAREAIAKVAAKRKPGITPGIEKLLDHVVC</sequence>
<dbReference type="Pfam" id="PF00782">
    <property type="entry name" value="DSPc"/>
    <property type="match status" value="1"/>
</dbReference>
<evidence type="ECO:0000313" key="9">
    <source>
        <dbReference type="Proteomes" id="UP000003688"/>
    </source>
</evidence>
<gene>
    <name evidence="8" type="ORF">Cflav_PD3419</name>
</gene>
<proteinExistence type="inferred from homology"/>
<dbReference type="InterPro" id="IPR029021">
    <property type="entry name" value="Prot-tyrosine_phosphatase-like"/>
</dbReference>
<keyword evidence="3" id="KW-0904">Protein phosphatase</keyword>
<accession>B9XII8</accession>
<evidence type="ECO:0000259" key="7">
    <source>
        <dbReference type="PROSITE" id="PS50056"/>
    </source>
</evidence>
<feature type="domain" description="Tyrosine-protein phosphatase" evidence="6">
    <location>
        <begin position="1"/>
        <end position="138"/>
    </location>
</feature>
<dbReference type="GO" id="GO:0004722">
    <property type="term" value="F:protein serine/threonine phosphatase activity"/>
    <property type="evidence" value="ECO:0007669"/>
    <property type="project" value="UniProtKB-EC"/>
</dbReference>
<dbReference type="OrthoDB" id="198721at2"/>
<comment type="caution">
    <text evidence="8">The sequence shown here is derived from an EMBL/GenBank/DDBJ whole genome shotgun (WGS) entry which is preliminary data.</text>
</comment>
<protein>
    <submittedName>
        <fullName evidence="8">Dual specificity protein phosphatase</fullName>
    </submittedName>
</protein>
<evidence type="ECO:0000256" key="1">
    <source>
        <dbReference type="ARBA" id="ARBA00008601"/>
    </source>
</evidence>
<feature type="domain" description="Tyrosine specific protein phosphatases" evidence="7">
    <location>
        <begin position="64"/>
        <end position="121"/>
    </location>
</feature>
<evidence type="ECO:0000313" key="8">
    <source>
        <dbReference type="EMBL" id="EEF60449.1"/>
    </source>
</evidence>
<dbReference type="PANTHER" id="PTHR45948:SF2">
    <property type="entry name" value="DUAL SPECIFICITY PROTEIN PHOSPHATASE"/>
    <property type="match status" value="1"/>
</dbReference>
<dbReference type="PANTHER" id="PTHR45948">
    <property type="entry name" value="DUAL SPECIFICITY PROTEIN PHOSPHATASE DDB_G0269404-RELATED"/>
    <property type="match status" value="1"/>
</dbReference>
<dbReference type="InterPro" id="IPR020422">
    <property type="entry name" value="TYR_PHOSPHATASE_DUAL_dom"/>
</dbReference>
<dbReference type="RefSeq" id="WP_007415631.1">
    <property type="nucleotide sequence ID" value="NZ_ABOX02000017.1"/>
</dbReference>
<comment type="catalytic activity">
    <reaction evidence="5">
        <text>O-phospho-L-threonyl-[protein] + H2O = L-threonyl-[protein] + phosphate</text>
        <dbReference type="Rhea" id="RHEA:47004"/>
        <dbReference type="Rhea" id="RHEA-COMP:11060"/>
        <dbReference type="Rhea" id="RHEA-COMP:11605"/>
        <dbReference type="ChEBI" id="CHEBI:15377"/>
        <dbReference type="ChEBI" id="CHEBI:30013"/>
        <dbReference type="ChEBI" id="CHEBI:43474"/>
        <dbReference type="ChEBI" id="CHEBI:61977"/>
        <dbReference type="EC" id="3.1.3.16"/>
    </reaction>
</comment>
<keyword evidence="2" id="KW-0378">Hydrolase</keyword>
<dbReference type="EMBL" id="ABOX02000017">
    <property type="protein sequence ID" value="EEF60449.1"/>
    <property type="molecule type" value="Genomic_DNA"/>
</dbReference>
<evidence type="ECO:0000256" key="5">
    <source>
        <dbReference type="ARBA" id="ARBA00048336"/>
    </source>
</evidence>
<dbReference type="Gene3D" id="3.90.190.10">
    <property type="entry name" value="Protein tyrosine phosphatase superfamily"/>
    <property type="match status" value="1"/>
</dbReference>
<dbReference type="PROSITE" id="PS50056">
    <property type="entry name" value="TYR_PHOSPHATASE_2"/>
    <property type="match status" value="1"/>
</dbReference>
<dbReference type="STRING" id="320771.Cflav_PD3419"/>
<dbReference type="GO" id="GO:0004725">
    <property type="term" value="F:protein tyrosine phosphatase activity"/>
    <property type="evidence" value="ECO:0007669"/>
    <property type="project" value="TreeGrafter"/>
</dbReference>
<comment type="similarity">
    <text evidence="1">Belongs to the protein-tyrosine phosphatase family. Non-receptor class dual specificity subfamily.</text>
</comment>
<evidence type="ECO:0000256" key="2">
    <source>
        <dbReference type="ARBA" id="ARBA00022801"/>
    </source>
</evidence>
<dbReference type="InterPro" id="IPR000340">
    <property type="entry name" value="Dual-sp_phosphatase_cat-dom"/>
</dbReference>
<dbReference type="PROSITE" id="PS50054">
    <property type="entry name" value="TYR_PHOSPHATASE_DUAL"/>
    <property type="match status" value="1"/>
</dbReference>
<name>B9XII8_PEDPL</name>
<dbReference type="AlphaFoldDB" id="B9XII8"/>
<dbReference type="GO" id="GO:0005829">
    <property type="term" value="C:cytosol"/>
    <property type="evidence" value="ECO:0007669"/>
    <property type="project" value="TreeGrafter"/>
</dbReference>
<dbReference type="Proteomes" id="UP000003688">
    <property type="component" value="Unassembled WGS sequence"/>
</dbReference>
<dbReference type="GO" id="GO:0007165">
    <property type="term" value="P:signal transduction"/>
    <property type="evidence" value="ECO:0007669"/>
    <property type="project" value="TreeGrafter"/>
</dbReference>
<evidence type="ECO:0000256" key="4">
    <source>
        <dbReference type="ARBA" id="ARBA00047761"/>
    </source>
</evidence>
<dbReference type="CDD" id="cd14498">
    <property type="entry name" value="DSP"/>
    <property type="match status" value="1"/>
</dbReference>
<reference evidence="8 9" key="1">
    <citation type="journal article" date="2011" name="J. Bacteriol.">
        <title>Genome sequence of 'Pedosphaera parvula' Ellin514, an aerobic Verrucomicrobial isolate from pasture soil.</title>
        <authorList>
            <person name="Kant R."/>
            <person name="van Passel M.W."/>
            <person name="Sangwan P."/>
            <person name="Palva A."/>
            <person name="Lucas S."/>
            <person name="Copeland A."/>
            <person name="Lapidus A."/>
            <person name="Glavina Del Rio T."/>
            <person name="Dalin E."/>
            <person name="Tice H."/>
            <person name="Bruce D."/>
            <person name="Goodwin L."/>
            <person name="Pitluck S."/>
            <person name="Chertkov O."/>
            <person name="Larimer F.W."/>
            <person name="Land M.L."/>
            <person name="Hauser L."/>
            <person name="Brettin T.S."/>
            <person name="Detter J.C."/>
            <person name="Han S."/>
            <person name="de Vos W.M."/>
            <person name="Janssen P.H."/>
            <person name="Smidt H."/>
        </authorList>
    </citation>
    <scope>NUCLEOTIDE SEQUENCE [LARGE SCALE GENOMIC DNA]</scope>
    <source>
        <strain evidence="8 9">Ellin514</strain>
    </source>
</reference>
<evidence type="ECO:0000256" key="3">
    <source>
        <dbReference type="ARBA" id="ARBA00022912"/>
    </source>
</evidence>
<keyword evidence="9" id="KW-1185">Reference proteome</keyword>
<comment type="catalytic activity">
    <reaction evidence="4">
        <text>O-phospho-L-seryl-[protein] + H2O = L-seryl-[protein] + phosphate</text>
        <dbReference type="Rhea" id="RHEA:20629"/>
        <dbReference type="Rhea" id="RHEA-COMP:9863"/>
        <dbReference type="Rhea" id="RHEA-COMP:11604"/>
        <dbReference type="ChEBI" id="CHEBI:15377"/>
        <dbReference type="ChEBI" id="CHEBI:29999"/>
        <dbReference type="ChEBI" id="CHEBI:43474"/>
        <dbReference type="ChEBI" id="CHEBI:83421"/>
        <dbReference type="EC" id="3.1.3.16"/>
    </reaction>
</comment>
<dbReference type="SUPFAM" id="SSF52799">
    <property type="entry name" value="(Phosphotyrosine protein) phosphatases II"/>
    <property type="match status" value="1"/>
</dbReference>